<feature type="domain" description="Thymidylate kinase-like" evidence="13">
    <location>
        <begin position="9"/>
        <end position="198"/>
    </location>
</feature>
<evidence type="ECO:0000256" key="12">
    <source>
        <dbReference type="HAMAP-Rule" id="MF_00165"/>
    </source>
</evidence>
<evidence type="ECO:0000256" key="7">
    <source>
        <dbReference type="ARBA" id="ARBA00022777"/>
    </source>
</evidence>
<evidence type="ECO:0000256" key="4">
    <source>
        <dbReference type="ARBA" id="ARBA00022679"/>
    </source>
</evidence>
<protein>
    <recommendedName>
        <fullName evidence="3 12">Thymidylate kinase</fullName>
        <ecNumber evidence="2 12">2.7.4.9</ecNumber>
    </recommendedName>
    <alternativeName>
        <fullName evidence="9 12">dTMP kinase</fullName>
    </alternativeName>
</protein>
<evidence type="ECO:0000256" key="5">
    <source>
        <dbReference type="ARBA" id="ARBA00022727"/>
    </source>
</evidence>
<evidence type="ECO:0000256" key="8">
    <source>
        <dbReference type="ARBA" id="ARBA00022840"/>
    </source>
</evidence>
<dbReference type="GO" id="GO:0004798">
    <property type="term" value="F:dTMP kinase activity"/>
    <property type="evidence" value="ECO:0007669"/>
    <property type="project" value="UniProtKB-UniRule"/>
</dbReference>
<evidence type="ECO:0000256" key="1">
    <source>
        <dbReference type="ARBA" id="ARBA00009776"/>
    </source>
</evidence>
<keyword evidence="6 12" id="KW-0547">Nucleotide-binding</keyword>
<dbReference type="InterPro" id="IPR039430">
    <property type="entry name" value="Thymidylate_kin-like_dom"/>
</dbReference>
<dbReference type="SUPFAM" id="SSF52540">
    <property type="entry name" value="P-loop containing nucleoside triphosphate hydrolases"/>
    <property type="match status" value="1"/>
</dbReference>
<evidence type="ECO:0000256" key="10">
    <source>
        <dbReference type="ARBA" id="ARBA00048743"/>
    </source>
</evidence>
<dbReference type="EC" id="2.7.4.9" evidence="2 12"/>
<evidence type="ECO:0000259" key="13">
    <source>
        <dbReference type="Pfam" id="PF02223"/>
    </source>
</evidence>
<dbReference type="AlphaFoldDB" id="A0A2P8EKI9"/>
<keyword evidence="5 12" id="KW-0545">Nucleotide biosynthesis</keyword>
<evidence type="ECO:0000256" key="3">
    <source>
        <dbReference type="ARBA" id="ARBA00017144"/>
    </source>
</evidence>
<dbReference type="CDD" id="cd01672">
    <property type="entry name" value="TMPK"/>
    <property type="match status" value="1"/>
</dbReference>
<dbReference type="GO" id="GO:0005829">
    <property type="term" value="C:cytosol"/>
    <property type="evidence" value="ECO:0007669"/>
    <property type="project" value="TreeGrafter"/>
</dbReference>
<dbReference type="PANTHER" id="PTHR10344">
    <property type="entry name" value="THYMIDYLATE KINASE"/>
    <property type="match status" value="1"/>
</dbReference>
<dbReference type="InterPro" id="IPR027417">
    <property type="entry name" value="P-loop_NTPase"/>
</dbReference>
<accession>A0A2P8EKI9</accession>
<dbReference type="InterPro" id="IPR018094">
    <property type="entry name" value="Thymidylate_kinase"/>
</dbReference>
<comment type="caution">
    <text evidence="14">The sequence shown here is derived from an EMBL/GenBank/DDBJ whole genome shotgun (WGS) entry which is preliminary data.</text>
</comment>
<keyword evidence="15" id="KW-1185">Reference proteome</keyword>
<dbReference type="Pfam" id="PF02223">
    <property type="entry name" value="Thymidylate_kin"/>
    <property type="match status" value="1"/>
</dbReference>
<dbReference type="NCBIfam" id="TIGR00041">
    <property type="entry name" value="DTMP_kinase"/>
    <property type="match status" value="1"/>
</dbReference>
<proteinExistence type="inferred from homology"/>
<sequence length="211" mass="23275">MIRGCFITVEGTEGVGKTTNLDFIQQSLLSQGVEVVRTREPGGTPLAEDIRALLLTPRDEPVAELTELLLMFAARAQHLQQVILPALQAGQWVLCDRFTDATYAYQGGGRGMDTRQIAVLEQLAQAELRPDLTLLLDLPVETGLERARARSTPDRFEAEKVSFFTAVREHYLARAAAEPERFAVIDAAPELEQVQIQITQALARLGVQYGS</sequence>
<keyword evidence="8 12" id="KW-0067">ATP-binding</keyword>
<dbReference type="FunFam" id="3.40.50.300:FF:000225">
    <property type="entry name" value="Thymidylate kinase"/>
    <property type="match status" value="1"/>
</dbReference>
<dbReference type="GO" id="GO:0006227">
    <property type="term" value="P:dUDP biosynthetic process"/>
    <property type="evidence" value="ECO:0007669"/>
    <property type="project" value="TreeGrafter"/>
</dbReference>
<dbReference type="Proteomes" id="UP000242133">
    <property type="component" value="Unassembled WGS sequence"/>
</dbReference>
<name>A0A2P8EKI9_9GAMM</name>
<dbReference type="GO" id="GO:0006233">
    <property type="term" value="P:dTDP biosynthetic process"/>
    <property type="evidence" value="ECO:0007669"/>
    <property type="project" value="InterPro"/>
</dbReference>
<evidence type="ECO:0000256" key="2">
    <source>
        <dbReference type="ARBA" id="ARBA00012980"/>
    </source>
</evidence>
<comment type="catalytic activity">
    <reaction evidence="10 12">
        <text>dTMP + ATP = dTDP + ADP</text>
        <dbReference type="Rhea" id="RHEA:13517"/>
        <dbReference type="ChEBI" id="CHEBI:30616"/>
        <dbReference type="ChEBI" id="CHEBI:58369"/>
        <dbReference type="ChEBI" id="CHEBI:63528"/>
        <dbReference type="ChEBI" id="CHEBI:456216"/>
        <dbReference type="EC" id="2.7.4.9"/>
    </reaction>
</comment>
<evidence type="ECO:0000313" key="15">
    <source>
        <dbReference type="Proteomes" id="UP000242133"/>
    </source>
</evidence>
<keyword evidence="4 12" id="KW-0808">Transferase</keyword>
<reference evidence="14 15" key="1">
    <citation type="submission" date="2018-03" db="EMBL/GenBank/DDBJ databases">
        <title>Genomic Encyclopedia of Archaeal and Bacterial Type Strains, Phase II (KMG-II): from individual species to whole genera.</title>
        <authorList>
            <person name="Goeker M."/>
        </authorList>
    </citation>
    <scope>NUCLEOTIDE SEQUENCE [LARGE SCALE GENOMIC DNA]</scope>
    <source>
        <strain evidence="14 15">DSM 17586</strain>
    </source>
</reference>
<evidence type="ECO:0000256" key="6">
    <source>
        <dbReference type="ARBA" id="ARBA00022741"/>
    </source>
</evidence>
<dbReference type="HAMAP" id="MF_00165">
    <property type="entry name" value="Thymidylate_kinase"/>
    <property type="match status" value="1"/>
</dbReference>
<gene>
    <name evidence="12" type="primary">tmk</name>
    <name evidence="14" type="ORF">CLV44_12819</name>
</gene>
<dbReference type="EMBL" id="PYGI01000028">
    <property type="protein sequence ID" value="PSL09993.1"/>
    <property type="molecule type" value="Genomic_DNA"/>
</dbReference>
<evidence type="ECO:0000256" key="9">
    <source>
        <dbReference type="ARBA" id="ARBA00029962"/>
    </source>
</evidence>
<dbReference type="GO" id="GO:0006235">
    <property type="term" value="P:dTTP biosynthetic process"/>
    <property type="evidence" value="ECO:0007669"/>
    <property type="project" value="UniProtKB-UniRule"/>
</dbReference>
<keyword evidence="7 12" id="KW-0418">Kinase</keyword>
<evidence type="ECO:0000256" key="11">
    <source>
        <dbReference type="ARBA" id="ARBA00057735"/>
    </source>
</evidence>
<dbReference type="PANTHER" id="PTHR10344:SF4">
    <property type="entry name" value="UMP-CMP KINASE 2, MITOCHONDRIAL"/>
    <property type="match status" value="1"/>
</dbReference>
<dbReference type="Gene3D" id="3.40.50.300">
    <property type="entry name" value="P-loop containing nucleotide triphosphate hydrolases"/>
    <property type="match status" value="1"/>
</dbReference>
<organism evidence="14 15">
    <name type="scientific">Marinobacterium halophilum</name>
    <dbReference type="NCBI Taxonomy" id="267374"/>
    <lineage>
        <taxon>Bacteria</taxon>
        <taxon>Pseudomonadati</taxon>
        <taxon>Pseudomonadota</taxon>
        <taxon>Gammaproteobacteria</taxon>
        <taxon>Oceanospirillales</taxon>
        <taxon>Oceanospirillaceae</taxon>
        <taxon>Marinobacterium</taxon>
    </lineage>
</organism>
<feature type="binding site" evidence="12">
    <location>
        <begin position="11"/>
        <end position="18"/>
    </location>
    <ligand>
        <name>ATP</name>
        <dbReference type="ChEBI" id="CHEBI:30616"/>
    </ligand>
</feature>
<comment type="function">
    <text evidence="11 12">Phosphorylation of dTMP to form dTDP in both de novo and salvage pathways of dTTP synthesis.</text>
</comment>
<dbReference type="OrthoDB" id="9774907at2"/>
<comment type="similarity">
    <text evidence="1 12">Belongs to the thymidylate kinase family.</text>
</comment>
<evidence type="ECO:0000313" key="14">
    <source>
        <dbReference type="EMBL" id="PSL09993.1"/>
    </source>
</evidence>
<dbReference type="GO" id="GO:0005524">
    <property type="term" value="F:ATP binding"/>
    <property type="evidence" value="ECO:0007669"/>
    <property type="project" value="UniProtKB-UniRule"/>
</dbReference>
<dbReference type="RefSeq" id="WP_106593166.1">
    <property type="nucleotide sequence ID" value="NZ_PYGI01000028.1"/>
</dbReference>